<dbReference type="OrthoDB" id="15218at2"/>
<sequence length="652" mass="70525">MDFFTAQDHARRKTGHLVILLILAVLALIAVTTLVIAIAVHLMGGVQPSGPPGSPQTVDLSVQGLASALTFELVAGVAAVVLAIVVLGSLFKQMQLSRGGRAVAEALGGREINLNTRDADERRILNVVEEMAIASGTPVPSVYVLEDESINAFAAGHRPGNAVIGITRGTIRNLTREELQGVVAHEFSHIMHGDMRLNMRLVSVLHGILVIGLLGGTLLRSMRYRRIGGGRRDNSAVAILGMGAALMLIGYAGTFFGNLIKSAVSRQREYLADASAVQFTRNPQGIGGALVKVGTHTRGSYLEAAQAAEFSHLFFGQGLRLGFNRMMATHPPIEDRIKRVMPDWDGRFQVTWPTAQAETETASEDSAKDSAKSARTVGMMAGAAVLTGASARSAIGAMGQPDQRHLDLARATLDALPESIRTAAHEPFAARALMYALLLSQDREVRARQLQSLEQAALPDVYRELQHHAQEVLLLDDQLRLPLVELALPALKSLSEEQARHFRHCMGLLIKADGQVSLFEWTLYQMLLHNMSERDTGSANRKLKDLQPECQVLLSVLAAAGQDDPAEIHAALHAAEKELPFALAPTEEPPGMGALNQAVEKLRRLRPLQKPALLKAMARCIEHSGEIRPAEAELFRAVADMLDCPMPPLLTE</sequence>
<feature type="domain" description="Peptidase M48" evidence="12">
    <location>
        <begin position="120"/>
        <end position="340"/>
    </location>
</feature>
<dbReference type="Proteomes" id="UP000297475">
    <property type="component" value="Unassembled WGS sequence"/>
</dbReference>
<reference evidence="13 14" key="1">
    <citation type="submission" date="2019-04" db="EMBL/GenBank/DDBJ databases">
        <title>Natronospirillum operosus gen. nov., sp. nov., a haloalkaliphilic satellite isolated from decaying biomass of laboratory culture of cyanobacterium Geitlerinema sp. and proposal of Natronospirillaceae fam. nov. and Saccharospirillaceae fam. nov.</title>
        <authorList>
            <person name="Kevbrin V."/>
            <person name="Boltyanskaya Y."/>
            <person name="Koziaeva V."/>
            <person name="Grouzdev D.S."/>
            <person name="Park M."/>
            <person name="Cho J."/>
        </authorList>
    </citation>
    <scope>NUCLEOTIDE SEQUENCE [LARGE SCALE GENOMIC DNA]</scope>
    <source>
        <strain evidence="13 14">G-116</strain>
    </source>
</reference>
<organism evidence="13 14">
    <name type="scientific">Natronospirillum operosum</name>
    <dbReference type="NCBI Taxonomy" id="2759953"/>
    <lineage>
        <taxon>Bacteria</taxon>
        <taxon>Pseudomonadati</taxon>
        <taxon>Pseudomonadota</taxon>
        <taxon>Gammaproteobacteria</taxon>
        <taxon>Oceanospirillales</taxon>
        <taxon>Natronospirillaceae</taxon>
        <taxon>Natronospirillum</taxon>
    </lineage>
</organism>
<dbReference type="GO" id="GO:0004222">
    <property type="term" value="F:metalloendopeptidase activity"/>
    <property type="evidence" value="ECO:0007669"/>
    <property type="project" value="InterPro"/>
</dbReference>
<dbReference type="GO" id="GO:0006508">
    <property type="term" value="P:proteolysis"/>
    <property type="evidence" value="ECO:0007669"/>
    <property type="project" value="UniProtKB-KW"/>
</dbReference>
<keyword evidence="10 11" id="KW-0472">Membrane</keyword>
<evidence type="ECO:0000256" key="7">
    <source>
        <dbReference type="ARBA" id="ARBA00022833"/>
    </source>
</evidence>
<dbReference type="RefSeq" id="WP_135480466.1">
    <property type="nucleotide sequence ID" value="NZ_SRMF01000001.1"/>
</dbReference>
<comment type="caution">
    <text evidence="13">The sequence shown here is derived from an EMBL/GenBank/DDBJ whole genome shotgun (WGS) entry which is preliminary data.</text>
</comment>
<gene>
    <name evidence="13" type="ORF">E4656_01270</name>
</gene>
<dbReference type="EMBL" id="SRMF01000001">
    <property type="protein sequence ID" value="TGG95089.1"/>
    <property type="molecule type" value="Genomic_DNA"/>
</dbReference>
<evidence type="ECO:0000313" key="14">
    <source>
        <dbReference type="Proteomes" id="UP000297475"/>
    </source>
</evidence>
<keyword evidence="6" id="KW-0378">Hydrolase</keyword>
<dbReference type="CDD" id="cd07340">
    <property type="entry name" value="M48B_Htpx_like"/>
    <property type="match status" value="1"/>
</dbReference>
<protein>
    <submittedName>
        <fullName evidence="13">Peptidase</fullName>
    </submittedName>
</protein>
<comment type="cofactor">
    <cofactor evidence="1">
        <name>Zn(2+)</name>
        <dbReference type="ChEBI" id="CHEBI:29105"/>
    </cofactor>
</comment>
<evidence type="ECO:0000259" key="12">
    <source>
        <dbReference type="Pfam" id="PF01435"/>
    </source>
</evidence>
<keyword evidence="8 11" id="KW-1133">Transmembrane helix</keyword>
<evidence type="ECO:0000256" key="6">
    <source>
        <dbReference type="ARBA" id="ARBA00022801"/>
    </source>
</evidence>
<dbReference type="PANTHER" id="PTHR43221">
    <property type="entry name" value="PROTEASE HTPX"/>
    <property type="match status" value="1"/>
</dbReference>
<keyword evidence="3" id="KW-0645">Protease</keyword>
<feature type="transmembrane region" description="Helical" evidence="11">
    <location>
        <begin position="64"/>
        <end position="91"/>
    </location>
</feature>
<feature type="transmembrane region" description="Helical" evidence="11">
    <location>
        <begin position="201"/>
        <end position="219"/>
    </location>
</feature>
<evidence type="ECO:0000256" key="10">
    <source>
        <dbReference type="ARBA" id="ARBA00023136"/>
    </source>
</evidence>
<name>A0A4Z0W901_9GAMM</name>
<evidence type="ECO:0000256" key="9">
    <source>
        <dbReference type="ARBA" id="ARBA00023049"/>
    </source>
</evidence>
<dbReference type="InterPro" id="IPR001915">
    <property type="entry name" value="Peptidase_M48"/>
</dbReference>
<keyword evidence="7" id="KW-0862">Zinc</keyword>
<evidence type="ECO:0000256" key="4">
    <source>
        <dbReference type="ARBA" id="ARBA00022692"/>
    </source>
</evidence>
<dbReference type="InterPro" id="IPR050083">
    <property type="entry name" value="HtpX_protease"/>
</dbReference>
<keyword evidence="2" id="KW-1003">Cell membrane</keyword>
<proteinExistence type="predicted"/>
<dbReference type="Gene3D" id="3.30.2010.10">
    <property type="entry name" value="Metalloproteases ('zincins'), catalytic domain"/>
    <property type="match status" value="1"/>
</dbReference>
<feature type="transmembrane region" description="Helical" evidence="11">
    <location>
        <begin position="239"/>
        <end position="260"/>
    </location>
</feature>
<evidence type="ECO:0000313" key="13">
    <source>
        <dbReference type="EMBL" id="TGG95089.1"/>
    </source>
</evidence>
<keyword evidence="14" id="KW-1185">Reference proteome</keyword>
<evidence type="ECO:0000256" key="2">
    <source>
        <dbReference type="ARBA" id="ARBA00022475"/>
    </source>
</evidence>
<evidence type="ECO:0000256" key="3">
    <source>
        <dbReference type="ARBA" id="ARBA00022670"/>
    </source>
</evidence>
<dbReference type="Pfam" id="PF01435">
    <property type="entry name" value="Peptidase_M48"/>
    <property type="match status" value="1"/>
</dbReference>
<keyword evidence="5" id="KW-0479">Metal-binding</keyword>
<keyword evidence="4 11" id="KW-0812">Transmembrane</keyword>
<dbReference type="AlphaFoldDB" id="A0A4Z0W901"/>
<dbReference type="GO" id="GO:0046872">
    <property type="term" value="F:metal ion binding"/>
    <property type="evidence" value="ECO:0007669"/>
    <property type="project" value="UniProtKB-KW"/>
</dbReference>
<accession>A0A4Z0W901</accession>
<feature type="transmembrane region" description="Helical" evidence="11">
    <location>
        <begin position="17"/>
        <end position="44"/>
    </location>
</feature>
<dbReference type="PANTHER" id="PTHR43221:SF2">
    <property type="entry name" value="PROTEASE HTPX HOMOLOG"/>
    <property type="match status" value="1"/>
</dbReference>
<keyword evidence="9" id="KW-0482">Metalloprotease</keyword>
<evidence type="ECO:0000256" key="8">
    <source>
        <dbReference type="ARBA" id="ARBA00022989"/>
    </source>
</evidence>
<evidence type="ECO:0000256" key="1">
    <source>
        <dbReference type="ARBA" id="ARBA00001947"/>
    </source>
</evidence>
<evidence type="ECO:0000256" key="5">
    <source>
        <dbReference type="ARBA" id="ARBA00022723"/>
    </source>
</evidence>
<evidence type="ECO:0000256" key="11">
    <source>
        <dbReference type="SAM" id="Phobius"/>
    </source>
</evidence>